<dbReference type="EC" id="2.7.13.3" evidence="3"/>
<keyword evidence="9" id="KW-1133">Transmembrane helix</keyword>
<dbReference type="InterPro" id="IPR004358">
    <property type="entry name" value="Sig_transdc_His_kin-like_C"/>
</dbReference>
<keyword evidence="13" id="KW-1185">Reference proteome</keyword>
<dbReference type="EMBL" id="CP007586">
    <property type="protein sequence ID" value="AHY16099.1"/>
    <property type="molecule type" value="Genomic_DNA"/>
</dbReference>
<dbReference type="FunFam" id="1.10.287.130:FF:000001">
    <property type="entry name" value="Two-component sensor histidine kinase"/>
    <property type="match status" value="1"/>
</dbReference>
<dbReference type="GO" id="GO:0004721">
    <property type="term" value="F:phosphoprotein phosphatase activity"/>
    <property type="evidence" value="ECO:0007669"/>
    <property type="project" value="TreeGrafter"/>
</dbReference>
<evidence type="ECO:0000256" key="5">
    <source>
        <dbReference type="ARBA" id="ARBA00022679"/>
    </source>
</evidence>
<dbReference type="CDD" id="cd00075">
    <property type="entry name" value="HATPase"/>
    <property type="match status" value="1"/>
</dbReference>
<dbReference type="KEGG" id="sio:DW64_06465"/>
<dbReference type="InterPro" id="IPR036890">
    <property type="entry name" value="HATPase_C_sf"/>
</dbReference>
<dbReference type="PANTHER" id="PTHR45453">
    <property type="entry name" value="PHOSPHATE REGULON SENSOR PROTEIN PHOR"/>
    <property type="match status" value="1"/>
</dbReference>
<dbReference type="InterPro" id="IPR005467">
    <property type="entry name" value="His_kinase_dom"/>
</dbReference>
<keyword evidence="6 12" id="KW-0418">Kinase</keyword>
<dbReference type="STRING" id="1346.BMF34_06525"/>
<dbReference type="NCBIfam" id="NF046044">
    <property type="entry name" value="PnpS"/>
    <property type="match status" value="1"/>
</dbReference>
<dbReference type="InterPro" id="IPR003661">
    <property type="entry name" value="HisK_dim/P_dom"/>
</dbReference>
<feature type="domain" description="Histidine kinase" evidence="10">
    <location>
        <begin position="224"/>
        <end position="439"/>
    </location>
</feature>
<evidence type="ECO:0000256" key="9">
    <source>
        <dbReference type="SAM" id="Phobius"/>
    </source>
</evidence>
<dbReference type="PRINTS" id="PR00344">
    <property type="entry name" value="BCTRLSENSOR"/>
</dbReference>
<proteinExistence type="predicted"/>
<dbReference type="CDD" id="cd00082">
    <property type="entry name" value="HisKA"/>
    <property type="match status" value="1"/>
</dbReference>
<evidence type="ECO:0000259" key="10">
    <source>
        <dbReference type="PROSITE" id="PS50109"/>
    </source>
</evidence>
<dbReference type="PROSITE" id="PS51257">
    <property type="entry name" value="PROKAR_LIPOPROTEIN"/>
    <property type="match status" value="1"/>
</dbReference>
<dbReference type="OrthoDB" id="9813151at2"/>
<feature type="transmembrane region" description="Helical" evidence="9">
    <location>
        <begin position="30"/>
        <end position="47"/>
    </location>
</feature>
<evidence type="ECO:0000256" key="6">
    <source>
        <dbReference type="ARBA" id="ARBA00022777"/>
    </source>
</evidence>
<gene>
    <name evidence="12" type="ORF">DIY07_06710</name>
    <name evidence="11" type="ORF">DQ08_06475</name>
</gene>
<dbReference type="Pfam" id="PF00512">
    <property type="entry name" value="HisKA"/>
    <property type="match status" value="1"/>
</dbReference>
<dbReference type="GO" id="GO:0016036">
    <property type="term" value="P:cellular response to phosphate starvation"/>
    <property type="evidence" value="ECO:0007669"/>
    <property type="project" value="TreeGrafter"/>
</dbReference>
<evidence type="ECO:0000256" key="3">
    <source>
        <dbReference type="ARBA" id="ARBA00012438"/>
    </source>
</evidence>
<dbReference type="GeneID" id="35766219"/>
<evidence type="ECO:0000313" key="11">
    <source>
        <dbReference type="EMBL" id="AHY16099.1"/>
    </source>
</evidence>
<protein>
    <recommendedName>
        <fullName evidence="3">histidine kinase</fullName>
        <ecNumber evidence="3">2.7.13.3</ecNumber>
    </recommendedName>
</protein>
<dbReference type="PROSITE" id="PS50109">
    <property type="entry name" value="HIS_KIN"/>
    <property type="match status" value="1"/>
</dbReference>
<dbReference type="Gene3D" id="3.30.565.10">
    <property type="entry name" value="Histidine kinase-like ATPase, C-terminal domain"/>
    <property type="match status" value="1"/>
</dbReference>
<dbReference type="Gene3D" id="1.10.287.130">
    <property type="match status" value="1"/>
</dbReference>
<dbReference type="Pfam" id="PF02518">
    <property type="entry name" value="HATPase_c"/>
    <property type="match status" value="1"/>
</dbReference>
<dbReference type="AlphaFoldDB" id="A0A3L8GI86"/>
<dbReference type="Proteomes" id="UP000025245">
    <property type="component" value="Chromosome"/>
</dbReference>
<sequence>MLQNLKQLTALMVLLMMSLGACLFFAQNQWLLVMIGGILLALMSIPLRRLFAWEKQFQAIQAFHFSGSPTFLPDDQGDLRALLQQLSQMTKQLKEEKAKGHQLSDNLEALLSHLTMGILLVDANKEILLQSASLPHFFPGGQAPFKEFSDISRMDIKALITEVFDCKESRKKELKGFHDDDLILEVTAVPILNLGNSLDQVLVLIYDLTTIRTYEKLNLDFVTNASHELRTPVTSIKGFAETVKGMPEDESDLKNEFLDIIYNESLRLEHIVEHMLTLSKVKKTQLQESSFSLNTFLHYMANSIKPQIEAKQLHLFFDLSEDITLKTDKYLLSQMVLNLLTNAVRYTDEGGSITISSQCLQKSIALSISDTGIGISQLEIDRIFERFYRVNKGRSRQSGGTGLGLSIVKELSQLLGGQVSVKSQLGRGSQFTLEFPKELIEI</sequence>
<evidence type="ECO:0000313" key="12">
    <source>
        <dbReference type="EMBL" id="RLU56337.1"/>
    </source>
</evidence>
<dbReference type="SUPFAM" id="SSF47384">
    <property type="entry name" value="Homodimeric domain of signal transducing histidine kinase"/>
    <property type="match status" value="1"/>
</dbReference>
<organism evidence="12 14">
    <name type="scientific">Streptococcus iniae</name>
    <name type="common">Streptococcus shiloi</name>
    <dbReference type="NCBI Taxonomy" id="1346"/>
    <lineage>
        <taxon>Bacteria</taxon>
        <taxon>Bacillati</taxon>
        <taxon>Bacillota</taxon>
        <taxon>Bacilli</taxon>
        <taxon>Lactobacillales</taxon>
        <taxon>Streptococcaceae</taxon>
        <taxon>Streptococcus</taxon>
    </lineage>
</organism>
<name>A0A3L8GI86_STRIN</name>
<dbReference type="GO" id="GO:0005886">
    <property type="term" value="C:plasma membrane"/>
    <property type="evidence" value="ECO:0007669"/>
    <property type="project" value="TreeGrafter"/>
</dbReference>
<accession>A0A3L8GI86</accession>
<dbReference type="KEGG" id="siz:SI82_06620"/>
<dbReference type="SMR" id="A0A3L8GI86"/>
<evidence type="ECO:0000313" key="14">
    <source>
        <dbReference type="Proteomes" id="UP000269148"/>
    </source>
</evidence>
<evidence type="ECO:0000256" key="7">
    <source>
        <dbReference type="ARBA" id="ARBA00023012"/>
    </source>
</evidence>
<comment type="subcellular location">
    <subcellularLocation>
        <location evidence="2">Membrane</location>
    </subcellularLocation>
</comment>
<dbReference type="EMBL" id="QLQD01000060">
    <property type="protein sequence ID" value="RLU56337.1"/>
    <property type="molecule type" value="Genomic_DNA"/>
</dbReference>
<dbReference type="GO" id="GO:0000155">
    <property type="term" value="F:phosphorelay sensor kinase activity"/>
    <property type="evidence" value="ECO:0007669"/>
    <property type="project" value="InterPro"/>
</dbReference>
<evidence type="ECO:0000256" key="1">
    <source>
        <dbReference type="ARBA" id="ARBA00000085"/>
    </source>
</evidence>
<keyword evidence="8" id="KW-0175">Coiled coil</keyword>
<dbReference type="SMART" id="SM00388">
    <property type="entry name" value="HisKA"/>
    <property type="match status" value="1"/>
</dbReference>
<dbReference type="Proteomes" id="UP000269148">
    <property type="component" value="Unassembled WGS sequence"/>
</dbReference>
<keyword evidence="9" id="KW-0472">Membrane</keyword>
<dbReference type="InterPro" id="IPR036097">
    <property type="entry name" value="HisK_dim/P_sf"/>
</dbReference>
<dbReference type="KEGG" id="siq:DQ08_06475"/>
<dbReference type="FunFam" id="3.30.565.10:FF:000049">
    <property type="entry name" value="Two-component sensor histidine kinase"/>
    <property type="match status" value="1"/>
</dbReference>
<dbReference type="SUPFAM" id="SSF55874">
    <property type="entry name" value="ATPase domain of HSP90 chaperone/DNA topoisomerase II/histidine kinase"/>
    <property type="match status" value="1"/>
</dbReference>
<evidence type="ECO:0000256" key="4">
    <source>
        <dbReference type="ARBA" id="ARBA00022553"/>
    </source>
</evidence>
<dbReference type="InterPro" id="IPR003594">
    <property type="entry name" value="HATPase_dom"/>
</dbReference>
<evidence type="ECO:0000256" key="8">
    <source>
        <dbReference type="SAM" id="Coils"/>
    </source>
</evidence>
<feature type="coiled-coil region" evidence="8">
    <location>
        <begin position="79"/>
        <end position="106"/>
    </location>
</feature>
<dbReference type="SMART" id="SM00387">
    <property type="entry name" value="HATPase_c"/>
    <property type="match status" value="1"/>
</dbReference>
<evidence type="ECO:0000313" key="13">
    <source>
        <dbReference type="Proteomes" id="UP000025245"/>
    </source>
</evidence>
<reference evidence="12 14" key="2">
    <citation type="submission" date="2018-06" db="EMBL/GenBank/DDBJ databases">
        <title>Mutators as drivers of adaptation in pathogenic bacteria and a risk factor for host jumps and vaccine escape.</title>
        <authorList>
            <person name="Barnes A.C."/>
            <person name="Silayeva O."/>
        </authorList>
    </citation>
    <scope>NUCLEOTIDE SEQUENCE [LARGE SCALE GENOMIC DNA]</scope>
    <source>
        <strain evidence="12 14">QMA0445</strain>
    </source>
</reference>
<keyword evidence="9" id="KW-0812">Transmembrane</keyword>
<evidence type="ECO:0000256" key="2">
    <source>
        <dbReference type="ARBA" id="ARBA00004370"/>
    </source>
</evidence>
<dbReference type="PANTHER" id="PTHR45453:SF1">
    <property type="entry name" value="PHOSPHATE REGULON SENSOR PROTEIN PHOR"/>
    <property type="match status" value="1"/>
</dbReference>
<comment type="catalytic activity">
    <reaction evidence="1">
        <text>ATP + protein L-histidine = ADP + protein N-phospho-L-histidine.</text>
        <dbReference type="EC" id="2.7.13.3"/>
    </reaction>
</comment>
<reference evidence="11 13" key="1">
    <citation type="journal article" date="2014" name="Genome Announc.">
        <title>Complete Genome Sequence of a Virulent Strain, Streptococcus iniae ISET0901, Isolated from Diseased Tilapia.</title>
        <authorList>
            <person name="Pridgeon J.W."/>
            <person name="Zhang D."/>
            <person name="Zhang L."/>
        </authorList>
    </citation>
    <scope>NUCLEOTIDE SEQUENCE [LARGE SCALE GENOMIC DNA]</scope>
    <source>
        <strain evidence="11 13">ISET0901</strain>
    </source>
</reference>
<dbReference type="InterPro" id="IPR050351">
    <property type="entry name" value="BphY/WalK/GraS-like"/>
</dbReference>
<dbReference type="RefSeq" id="WP_003101288.1">
    <property type="nucleotide sequence ID" value="NZ_CP010783.1"/>
</dbReference>
<keyword evidence="7" id="KW-0902">Two-component regulatory system</keyword>
<keyword evidence="4" id="KW-0597">Phosphoprotein</keyword>
<keyword evidence="5" id="KW-0808">Transferase</keyword>